<dbReference type="AlphaFoldDB" id="A0A0E9PTM9"/>
<accession>A0A0E9PTM9</accession>
<reference evidence="1" key="1">
    <citation type="submission" date="2014-11" db="EMBL/GenBank/DDBJ databases">
        <authorList>
            <person name="Amaro Gonzalez C."/>
        </authorList>
    </citation>
    <scope>NUCLEOTIDE SEQUENCE</scope>
</reference>
<reference evidence="1" key="2">
    <citation type="journal article" date="2015" name="Fish Shellfish Immunol.">
        <title>Early steps in the European eel (Anguilla anguilla)-Vibrio vulnificus interaction in the gills: Role of the RtxA13 toxin.</title>
        <authorList>
            <person name="Callol A."/>
            <person name="Pajuelo D."/>
            <person name="Ebbesson L."/>
            <person name="Teles M."/>
            <person name="MacKenzie S."/>
            <person name="Amaro C."/>
        </authorList>
    </citation>
    <scope>NUCLEOTIDE SEQUENCE</scope>
</reference>
<proteinExistence type="predicted"/>
<evidence type="ECO:0000313" key="1">
    <source>
        <dbReference type="EMBL" id="JAH07435.1"/>
    </source>
</evidence>
<protein>
    <submittedName>
        <fullName evidence="1">Uncharacterized protein</fullName>
    </submittedName>
</protein>
<name>A0A0E9PTM9_ANGAN</name>
<organism evidence="1">
    <name type="scientific">Anguilla anguilla</name>
    <name type="common">European freshwater eel</name>
    <name type="synonym">Muraena anguilla</name>
    <dbReference type="NCBI Taxonomy" id="7936"/>
    <lineage>
        <taxon>Eukaryota</taxon>
        <taxon>Metazoa</taxon>
        <taxon>Chordata</taxon>
        <taxon>Craniata</taxon>
        <taxon>Vertebrata</taxon>
        <taxon>Euteleostomi</taxon>
        <taxon>Actinopterygii</taxon>
        <taxon>Neopterygii</taxon>
        <taxon>Teleostei</taxon>
        <taxon>Anguilliformes</taxon>
        <taxon>Anguillidae</taxon>
        <taxon>Anguilla</taxon>
    </lineage>
</organism>
<dbReference type="EMBL" id="GBXM01101142">
    <property type="protein sequence ID" value="JAH07435.1"/>
    <property type="molecule type" value="Transcribed_RNA"/>
</dbReference>
<sequence length="22" mass="2548">MSKIQKLVDTCQLIKNVTTKKK</sequence>